<dbReference type="EMBL" id="WJQS01000009">
    <property type="protein sequence ID" value="MRI86179.1"/>
    <property type="molecule type" value="Genomic_DNA"/>
</dbReference>
<dbReference type="Proteomes" id="UP000430975">
    <property type="component" value="Unassembled WGS sequence"/>
</dbReference>
<evidence type="ECO:0000313" key="3">
    <source>
        <dbReference type="EMBL" id="MRI86179.1"/>
    </source>
</evidence>
<dbReference type="GO" id="GO:0005886">
    <property type="term" value="C:plasma membrane"/>
    <property type="evidence" value="ECO:0007669"/>
    <property type="project" value="TreeGrafter"/>
</dbReference>
<feature type="transmembrane region" description="Helical" evidence="1">
    <location>
        <begin position="267"/>
        <end position="292"/>
    </location>
</feature>
<name>A0A6I2GLP1_9LACT</name>
<keyword evidence="4" id="KW-1185">Reference proteome</keyword>
<dbReference type="InterPro" id="IPR050256">
    <property type="entry name" value="Glycosyltransferase_2"/>
</dbReference>
<dbReference type="RefSeq" id="WP_153863898.1">
    <property type="nucleotide sequence ID" value="NZ_WJQS01000009.1"/>
</dbReference>
<keyword evidence="1" id="KW-0812">Transmembrane</keyword>
<gene>
    <name evidence="3" type="ORF">GIY09_10015</name>
</gene>
<evidence type="ECO:0000256" key="1">
    <source>
        <dbReference type="SAM" id="Phobius"/>
    </source>
</evidence>
<dbReference type="SUPFAM" id="SSF53448">
    <property type="entry name" value="Nucleotide-diphospho-sugar transferases"/>
    <property type="match status" value="1"/>
</dbReference>
<proteinExistence type="predicted"/>
<keyword evidence="1" id="KW-1133">Transmembrane helix</keyword>
<dbReference type="Pfam" id="PF00535">
    <property type="entry name" value="Glycos_transf_2"/>
    <property type="match status" value="1"/>
</dbReference>
<protein>
    <submittedName>
        <fullName evidence="3">Glycosyltransferase</fullName>
    </submittedName>
</protein>
<feature type="transmembrane region" description="Helical" evidence="1">
    <location>
        <begin position="234"/>
        <end position="255"/>
    </location>
</feature>
<organism evidence="3 4">
    <name type="scientific">Fundicoccus ignavus</name>
    <dbReference type="NCBI Taxonomy" id="2664442"/>
    <lineage>
        <taxon>Bacteria</taxon>
        <taxon>Bacillati</taxon>
        <taxon>Bacillota</taxon>
        <taxon>Bacilli</taxon>
        <taxon>Lactobacillales</taxon>
        <taxon>Aerococcaceae</taxon>
        <taxon>Fundicoccus</taxon>
    </lineage>
</organism>
<dbReference type="PANTHER" id="PTHR48090:SF8">
    <property type="entry name" value="GLYCOSYLTRANSFERASE CSBB-RELATED"/>
    <property type="match status" value="1"/>
</dbReference>
<dbReference type="InterPro" id="IPR001173">
    <property type="entry name" value="Glyco_trans_2-like"/>
</dbReference>
<reference evidence="3 4" key="1">
    <citation type="submission" date="2019-11" db="EMBL/GenBank/DDBJ databases">
        <title>Characterisation of Fundicoccus ignavus gen. nov. sp. nov., a novel genus of the family Aerococcaceae isolated from bulk tank milk.</title>
        <authorList>
            <person name="Siebert A."/>
            <person name="Huptas C."/>
            <person name="Wenning M."/>
            <person name="Scherer S."/>
            <person name="Doll E.V."/>
        </authorList>
    </citation>
    <scope>NUCLEOTIDE SEQUENCE [LARGE SCALE GENOMIC DNA]</scope>
    <source>
        <strain evidence="3 4">WS4759</strain>
    </source>
</reference>
<keyword evidence="1" id="KW-0472">Membrane</keyword>
<dbReference type="Gene3D" id="3.90.550.10">
    <property type="entry name" value="Spore Coat Polysaccharide Biosynthesis Protein SpsA, Chain A"/>
    <property type="match status" value="1"/>
</dbReference>
<evidence type="ECO:0000313" key="4">
    <source>
        <dbReference type="Proteomes" id="UP000430975"/>
    </source>
</evidence>
<dbReference type="CDD" id="cd04187">
    <property type="entry name" value="DPM1_like_bac"/>
    <property type="match status" value="1"/>
</dbReference>
<dbReference type="AlphaFoldDB" id="A0A6I2GLP1"/>
<dbReference type="GO" id="GO:0016740">
    <property type="term" value="F:transferase activity"/>
    <property type="evidence" value="ECO:0007669"/>
    <property type="project" value="UniProtKB-KW"/>
</dbReference>
<accession>A0A6I2GLP1</accession>
<evidence type="ECO:0000259" key="2">
    <source>
        <dbReference type="Pfam" id="PF00535"/>
    </source>
</evidence>
<dbReference type="InterPro" id="IPR029044">
    <property type="entry name" value="Nucleotide-diphossugar_trans"/>
</dbReference>
<keyword evidence="3" id="KW-0808">Transferase</keyword>
<comment type="caution">
    <text evidence="3">The sequence shown here is derived from an EMBL/GenBank/DDBJ whole genome shotgun (WGS) entry which is preliminary data.</text>
</comment>
<feature type="domain" description="Glycosyltransferase 2-like" evidence="2">
    <location>
        <begin position="7"/>
        <end position="173"/>
    </location>
</feature>
<dbReference type="PANTHER" id="PTHR48090">
    <property type="entry name" value="UNDECAPRENYL-PHOSPHATE 4-DEOXY-4-FORMAMIDO-L-ARABINOSE TRANSFERASE-RELATED"/>
    <property type="match status" value="1"/>
</dbReference>
<sequence length="319" mass="35866">MKKNTISIVVPCYNEARTLQAFVAEILAVQAQLPKVFLELILVNDGSADETLGVMRALASEHPNRISYLSFSRNFGKEAAMLAGFEHAAGEWVAVMDADLQDPPEMLLEMHQLITTTEYDVVATRRVSREGEPKVRSLFATMYYKLNNLISDVKIEEGARDYRIMTRPVIEAILSLPERNRFSKGLFSWVGFEVKYLEYPNIERQAGETSWSFTKLFDYAIEGLISFSDVPLTLASYVGLLTFVMAFVYGVYIVIRTLIFGAATPGWPSLAVLVVGMGGLQLLCLGIVGKYIGKIFIENKQRPMYILKEVHLHEEDDKA</sequence>